<dbReference type="Proteomes" id="UP000275078">
    <property type="component" value="Unassembled WGS sequence"/>
</dbReference>
<dbReference type="AlphaFoldDB" id="A0A3N4HDW2"/>
<dbReference type="GO" id="GO:0048038">
    <property type="term" value="F:quinone binding"/>
    <property type="evidence" value="ECO:0007669"/>
    <property type="project" value="TreeGrafter"/>
</dbReference>
<dbReference type="OrthoDB" id="1669814at2759"/>
<dbReference type="PANTHER" id="PTHR42760">
    <property type="entry name" value="SHORT-CHAIN DEHYDROGENASES/REDUCTASES FAMILY MEMBER"/>
    <property type="match status" value="1"/>
</dbReference>
<dbReference type="InterPro" id="IPR002347">
    <property type="entry name" value="SDR_fam"/>
</dbReference>
<evidence type="ECO:0000313" key="3">
    <source>
        <dbReference type="EMBL" id="RPA72429.1"/>
    </source>
</evidence>
<dbReference type="PRINTS" id="PR00081">
    <property type="entry name" value="GDHRDH"/>
</dbReference>
<organism evidence="3 4">
    <name type="scientific">Ascobolus immersus RN42</name>
    <dbReference type="NCBI Taxonomy" id="1160509"/>
    <lineage>
        <taxon>Eukaryota</taxon>
        <taxon>Fungi</taxon>
        <taxon>Dikarya</taxon>
        <taxon>Ascomycota</taxon>
        <taxon>Pezizomycotina</taxon>
        <taxon>Pezizomycetes</taxon>
        <taxon>Pezizales</taxon>
        <taxon>Ascobolaceae</taxon>
        <taxon>Ascobolus</taxon>
    </lineage>
</organism>
<dbReference type="CDD" id="cd05233">
    <property type="entry name" value="SDR_c"/>
    <property type="match status" value="1"/>
</dbReference>
<dbReference type="Pfam" id="PF13561">
    <property type="entry name" value="adh_short_C2"/>
    <property type="match status" value="1"/>
</dbReference>
<dbReference type="EMBL" id="ML119862">
    <property type="protein sequence ID" value="RPA72429.1"/>
    <property type="molecule type" value="Genomic_DNA"/>
</dbReference>
<reference evidence="3 4" key="1">
    <citation type="journal article" date="2018" name="Nat. Ecol. Evol.">
        <title>Pezizomycetes genomes reveal the molecular basis of ectomycorrhizal truffle lifestyle.</title>
        <authorList>
            <person name="Murat C."/>
            <person name="Payen T."/>
            <person name="Noel B."/>
            <person name="Kuo A."/>
            <person name="Morin E."/>
            <person name="Chen J."/>
            <person name="Kohler A."/>
            <person name="Krizsan K."/>
            <person name="Balestrini R."/>
            <person name="Da Silva C."/>
            <person name="Montanini B."/>
            <person name="Hainaut M."/>
            <person name="Levati E."/>
            <person name="Barry K.W."/>
            <person name="Belfiori B."/>
            <person name="Cichocki N."/>
            <person name="Clum A."/>
            <person name="Dockter R.B."/>
            <person name="Fauchery L."/>
            <person name="Guy J."/>
            <person name="Iotti M."/>
            <person name="Le Tacon F."/>
            <person name="Lindquist E.A."/>
            <person name="Lipzen A."/>
            <person name="Malagnac F."/>
            <person name="Mello A."/>
            <person name="Molinier V."/>
            <person name="Miyauchi S."/>
            <person name="Poulain J."/>
            <person name="Riccioni C."/>
            <person name="Rubini A."/>
            <person name="Sitrit Y."/>
            <person name="Splivallo R."/>
            <person name="Traeger S."/>
            <person name="Wang M."/>
            <person name="Zifcakova L."/>
            <person name="Wipf D."/>
            <person name="Zambonelli A."/>
            <person name="Paolocci F."/>
            <person name="Nowrousian M."/>
            <person name="Ottonello S."/>
            <person name="Baldrian P."/>
            <person name="Spatafora J.W."/>
            <person name="Henrissat B."/>
            <person name="Nagy L.G."/>
            <person name="Aury J.M."/>
            <person name="Wincker P."/>
            <person name="Grigoriev I.V."/>
            <person name="Bonfante P."/>
            <person name="Martin F.M."/>
        </authorList>
    </citation>
    <scope>NUCLEOTIDE SEQUENCE [LARGE SCALE GENOMIC DNA]</scope>
    <source>
        <strain evidence="3 4">RN42</strain>
    </source>
</reference>
<dbReference type="InterPro" id="IPR036291">
    <property type="entry name" value="NAD(P)-bd_dom_sf"/>
</dbReference>
<evidence type="ECO:0000256" key="2">
    <source>
        <dbReference type="ARBA" id="ARBA00023002"/>
    </source>
</evidence>
<protein>
    <submittedName>
        <fullName evidence="3">NAD(P)-binding protein</fullName>
    </submittedName>
</protein>
<comment type="similarity">
    <text evidence="1">Belongs to the short-chain dehydrogenases/reductases (SDR) family.</text>
</comment>
<proteinExistence type="inferred from homology"/>
<keyword evidence="4" id="KW-1185">Reference proteome</keyword>
<sequence length="244" mass="25482">MAAPHRILLTGASGSIGTSLALYLSRRGHSLILHSHTSPLNPLLASLSQPHASLPPHEIHQGDISSADFWAAFKRTPNAKSVTCLINNAGTSQLSPLALTSADKIASVLDTNLKGTILATKTLLPTLMKSRNGVIVNISSLLAVKGMQGSSIYAASKAGLLGLQRSLVCELKGKGVRVNTVLPGFVESGMTEGMGEEMRETMRAKVPLGRFAKGEEVAEVVGMCIENGYLNGAEIVVDGGLGCV</sequence>
<keyword evidence="2" id="KW-0560">Oxidoreductase</keyword>
<dbReference type="PRINTS" id="PR00080">
    <property type="entry name" value="SDRFAMILY"/>
</dbReference>
<dbReference type="SUPFAM" id="SSF51735">
    <property type="entry name" value="NAD(P)-binding Rossmann-fold domains"/>
    <property type="match status" value="1"/>
</dbReference>
<gene>
    <name evidence="3" type="ORF">BJ508DRAFT_217025</name>
</gene>
<accession>A0A3N4HDW2</accession>
<dbReference type="PANTHER" id="PTHR42760:SF133">
    <property type="entry name" value="3-OXOACYL-[ACYL-CARRIER-PROTEIN] REDUCTASE"/>
    <property type="match status" value="1"/>
</dbReference>
<dbReference type="GO" id="GO:0016616">
    <property type="term" value="F:oxidoreductase activity, acting on the CH-OH group of donors, NAD or NADP as acceptor"/>
    <property type="evidence" value="ECO:0007669"/>
    <property type="project" value="TreeGrafter"/>
</dbReference>
<dbReference type="Gene3D" id="3.40.50.720">
    <property type="entry name" value="NAD(P)-binding Rossmann-like Domain"/>
    <property type="match status" value="1"/>
</dbReference>
<dbReference type="GO" id="GO:0006633">
    <property type="term" value="P:fatty acid biosynthetic process"/>
    <property type="evidence" value="ECO:0007669"/>
    <property type="project" value="TreeGrafter"/>
</dbReference>
<evidence type="ECO:0000256" key="1">
    <source>
        <dbReference type="ARBA" id="ARBA00006484"/>
    </source>
</evidence>
<evidence type="ECO:0000313" key="4">
    <source>
        <dbReference type="Proteomes" id="UP000275078"/>
    </source>
</evidence>
<name>A0A3N4HDW2_ASCIM</name>
<dbReference type="STRING" id="1160509.A0A3N4HDW2"/>